<evidence type="ECO:0000256" key="2">
    <source>
        <dbReference type="ARBA" id="ARBA00023002"/>
    </source>
</evidence>
<dbReference type="InterPro" id="IPR036291">
    <property type="entry name" value="NAD(P)-bd_dom_sf"/>
</dbReference>
<dbReference type="SUPFAM" id="SSF51735">
    <property type="entry name" value="NAD(P)-binding Rossmann-fold domains"/>
    <property type="match status" value="1"/>
</dbReference>
<dbReference type="EMBL" id="BFBB01000008">
    <property type="protein sequence ID" value="GBF50987.1"/>
    <property type="molecule type" value="Genomic_DNA"/>
</dbReference>
<sequence>MSKGIGKVAFITGASGGIGRETALLLSQKGFTLFLTDRREQISSLKEFVGSLNKNHIVYPCDIASPKECSVAIKECIKRFGRIDILVNNAGIMRPAKFHNLSIDAIEEQIDVNIKGTIRLTHLAMPHLKSSQGKLIILSSLAGIVPAPHHSIYSATKFALRGFALSLYLEWKELGIRVTNILPGTIQSPMTQFMASQDSSPMAYLNPPLPASDVAQAIAKAIDSDIAEVYVPYSQGLLARIALLFPYLLQWIYPILAKKGYKNLESWKEKGLFR</sequence>
<dbReference type="PRINTS" id="PR00080">
    <property type="entry name" value="SDRFAMILY"/>
</dbReference>
<name>A0A2P2E265_9LEPT</name>
<dbReference type="PRINTS" id="PR00081">
    <property type="entry name" value="GDHRDH"/>
</dbReference>
<dbReference type="OrthoDB" id="9793345at2"/>
<dbReference type="GO" id="GO:0016491">
    <property type="term" value="F:oxidoreductase activity"/>
    <property type="evidence" value="ECO:0007669"/>
    <property type="project" value="UniProtKB-KW"/>
</dbReference>
<dbReference type="GO" id="GO:0016020">
    <property type="term" value="C:membrane"/>
    <property type="evidence" value="ECO:0007669"/>
    <property type="project" value="TreeGrafter"/>
</dbReference>
<dbReference type="RefSeq" id="WP_108977246.1">
    <property type="nucleotide sequence ID" value="NZ_BFBB01000008.1"/>
</dbReference>
<evidence type="ECO:0000256" key="1">
    <source>
        <dbReference type="ARBA" id="ARBA00006484"/>
    </source>
</evidence>
<dbReference type="PANTHER" id="PTHR44196:SF1">
    <property type="entry name" value="DEHYDROGENASE_REDUCTASE SDR FAMILY MEMBER 7B"/>
    <property type="match status" value="1"/>
</dbReference>
<dbReference type="AlphaFoldDB" id="A0A2P2E265"/>
<comment type="caution">
    <text evidence="4">The sequence shown here is derived from an EMBL/GenBank/DDBJ whole genome shotgun (WGS) entry which is preliminary data.</text>
</comment>
<accession>A0A2P2E265</accession>
<organism evidence="4 5">
    <name type="scientific">Leptospira ryugenii</name>
    <dbReference type="NCBI Taxonomy" id="1917863"/>
    <lineage>
        <taxon>Bacteria</taxon>
        <taxon>Pseudomonadati</taxon>
        <taxon>Spirochaetota</taxon>
        <taxon>Spirochaetia</taxon>
        <taxon>Leptospirales</taxon>
        <taxon>Leptospiraceae</taxon>
        <taxon>Leptospira</taxon>
    </lineage>
</organism>
<reference evidence="4 5" key="1">
    <citation type="submission" date="2018-02" db="EMBL/GenBank/DDBJ databases">
        <title>Novel Leptospira species isolated from soil and water in Japan.</title>
        <authorList>
            <person name="Nakao R."/>
            <person name="Masuzawa T."/>
        </authorList>
    </citation>
    <scope>NUCLEOTIDE SEQUENCE [LARGE SCALE GENOMIC DNA]</scope>
    <source>
        <strain evidence="4 5">YH101</strain>
    </source>
</reference>
<protein>
    <submittedName>
        <fullName evidence="4">KR domain protein</fullName>
    </submittedName>
</protein>
<evidence type="ECO:0000313" key="5">
    <source>
        <dbReference type="Proteomes" id="UP000245133"/>
    </source>
</evidence>
<gene>
    <name evidence="4" type="ORF">LPTSP4_25180</name>
</gene>
<comment type="similarity">
    <text evidence="1 3">Belongs to the short-chain dehydrogenases/reductases (SDR) family.</text>
</comment>
<proteinExistence type="inferred from homology"/>
<dbReference type="Proteomes" id="UP000245133">
    <property type="component" value="Unassembled WGS sequence"/>
</dbReference>
<dbReference type="PANTHER" id="PTHR44196">
    <property type="entry name" value="DEHYDROGENASE/REDUCTASE SDR FAMILY MEMBER 7B"/>
    <property type="match status" value="1"/>
</dbReference>
<dbReference type="InterPro" id="IPR002347">
    <property type="entry name" value="SDR_fam"/>
</dbReference>
<dbReference type="CDD" id="cd05233">
    <property type="entry name" value="SDR_c"/>
    <property type="match status" value="1"/>
</dbReference>
<dbReference type="Pfam" id="PF00106">
    <property type="entry name" value="adh_short"/>
    <property type="match status" value="1"/>
</dbReference>
<evidence type="ECO:0000313" key="4">
    <source>
        <dbReference type="EMBL" id="GBF50987.1"/>
    </source>
</evidence>
<keyword evidence="5" id="KW-1185">Reference proteome</keyword>
<evidence type="ECO:0000256" key="3">
    <source>
        <dbReference type="RuleBase" id="RU000363"/>
    </source>
</evidence>
<keyword evidence="2" id="KW-0560">Oxidoreductase</keyword>
<dbReference type="Gene3D" id="3.40.50.720">
    <property type="entry name" value="NAD(P)-binding Rossmann-like Domain"/>
    <property type="match status" value="1"/>
</dbReference>